<feature type="region of interest" description="Disordered" evidence="2">
    <location>
        <begin position="35"/>
        <end position="73"/>
    </location>
</feature>
<dbReference type="EMBL" id="GEGO01001280">
    <property type="protein sequence ID" value="JAR94124.1"/>
    <property type="molecule type" value="Transcribed_RNA"/>
</dbReference>
<evidence type="ECO:0000256" key="3">
    <source>
        <dbReference type="SAM" id="SignalP"/>
    </source>
</evidence>
<dbReference type="InterPro" id="IPR004244">
    <property type="entry name" value="Transposase_22"/>
</dbReference>
<evidence type="ECO:0000256" key="2">
    <source>
        <dbReference type="SAM" id="MobiDB-lite"/>
    </source>
</evidence>
<sequence length="383" mass="43366">FRFFCTQLMFSKCLLPTVDSSAIYLLAKPATAAGKLPVTNKNTPPRLPPDTPTILPKTFERPASSSATPHDKRDRPIAYAFTGHGNNHTMRTANVFRFFSSQVCNIDSLYAKKSSDVFLLVFPCPRELFSIVGQSIDVVKLLILCGDVEVNPGLETLNKPLDEMCKLLHDGQSKLLMVVNEIKTNQQQLEDKITDISNRLQNVETKTKALERLDCEVRTTHQVLEEVKKENAFLCARLDDLDDRSWRDNLIFHGIDDSPSETCAQSEQKVHSLLYNVPELSISDEGITRAHRLGTFSRNKCRPVIVKFVSSKTKESILLAKAKLKTWNISVNEDFAPATRYARKKLFDFAKSQSPDRIFKIRYNRLHLNKKCYGYCSTSDGSL</sequence>
<keyword evidence="3" id="KW-0732">Signal</keyword>
<evidence type="ECO:0000256" key="1">
    <source>
        <dbReference type="SAM" id="Coils"/>
    </source>
</evidence>
<dbReference type="AlphaFoldDB" id="A0A147BTL5"/>
<feature type="coiled-coil region" evidence="1">
    <location>
        <begin position="179"/>
        <end position="244"/>
    </location>
</feature>
<feature type="non-terminal residue" evidence="4">
    <location>
        <position position="1"/>
    </location>
</feature>
<protein>
    <submittedName>
        <fullName evidence="4">Putative tick transposon</fullName>
    </submittedName>
</protein>
<organism evidence="4">
    <name type="scientific">Ixodes ricinus</name>
    <name type="common">Common tick</name>
    <name type="synonym">Acarus ricinus</name>
    <dbReference type="NCBI Taxonomy" id="34613"/>
    <lineage>
        <taxon>Eukaryota</taxon>
        <taxon>Metazoa</taxon>
        <taxon>Ecdysozoa</taxon>
        <taxon>Arthropoda</taxon>
        <taxon>Chelicerata</taxon>
        <taxon>Arachnida</taxon>
        <taxon>Acari</taxon>
        <taxon>Parasitiformes</taxon>
        <taxon>Ixodida</taxon>
        <taxon>Ixodoidea</taxon>
        <taxon>Ixodidae</taxon>
        <taxon>Ixodinae</taxon>
        <taxon>Ixodes</taxon>
    </lineage>
</organism>
<dbReference type="PANTHER" id="PTHR11505">
    <property type="entry name" value="L1 TRANSPOSABLE ELEMENT-RELATED"/>
    <property type="match status" value="1"/>
</dbReference>
<keyword evidence="1" id="KW-0175">Coiled coil</keyword>
<evidence type="ECO:0000313" key="4">
    <source>
        <dbReference type="EMBL" id="JAR94124.1"/>
    </source>
</evidence>
<accession>A0A147BTL5</accession>
<feature type="signal peptide" evidence="3">
    <location>
        <begin position="1"/>
        <end position="20"/>
    </location>
</feature>
<proteinExistence type="predicted"/>
<name>A0A147BTL5_IXORI</name>
<reference evidence="4" key="1">
    <citation type="journal article" date="2018" name="PLoS Negl. Trop. Dis.">
        <title>Sialome diversity of ticks revealed by RNAseq of single tick salivary glands.</title>
        <authorList>
            <person name="Perner J."/>
            <person name="Kropackova S."/>
            <person name="Kopacek P."/>
            <person name="Ribeiro J.M."/>
        </authorList>
    </citation>
    <scope>NUCLEOTIDE SEQUENCE</scope>
    <source>
        <strain evidence="4">Siblings of single egg batch collected in Ceske Budejovice</strain>
        <tissue evidence="4">Salivary glands</tissue>
    </source>
</reference>
<feature type="chain" id="PRO_5007542850" evidence="3">
    <location>
        <begin position="21"/>
        <end position="383"/>
    </location>
</feature>
<dbReference type="Gene3D" id="3.30.70.1820">
    <property type="entry name" value="L1 transposable element, RRM domain"/>
    <property type="match status" value="1"/>
</dbReference>